<organism evidence="2 3">
    <name type="scientific">Platanthera guangdongensis</name>
    <dbReference type="NCBI Taxonomy" id="2320717"/>
    <lineage>
        <taxon>Eukaryota</taxon>
        <taxon>Viridiplantae</taxon>
        <taxon>Streptophyta</taxon>
        <taxon>Embryophyta</taxon>
        <taxon>Tracheophyta</taxon>
        <taxon>Spermatophyta</taxon>
        <taxon>Magnoliopsida</taxon>
        <taxon>Liliopsida</taxon>
        <taxon>Asparagales</taxon>
        <taxon>Orchidaceae</taxon>
        <taxon>Orchidoideae</taxon>
        <taxon>Orchideae</taxon>
        <taxon>Orchidinae</taxon>
        <taxon>Platanthera</taxon>
    </lineage>
</organism>
<dbReference type="PANTHER" id="PTHR36402">
    <property type="entry name" value="EXPRESSED PROTEIN"/>
    <property type="match status" value="1"/>
</dbReference>
<name>A0ABR2LNU5_9ASPA</name>
<protein>
    <submittedName>
        <fullName evidence="2">Uncharacterized protein</fullName>
    </submittedName>
</protein>
<feature type="coiled-coil region" evidence="1">
    <location>
        <begin position="101"/>
        <end position="131"/>
    </location>
</feature>
<accession>A0ABR2LNU5</accession>
<dbReference type="EMBL" id="JBBWWR010000017">
    <property type="protein sequence ID" value="KAK8945975.1"/>
    <property type="molecule type" value="Genomic_DNA"/>
</dbReference>
<evidence type="ECO:0000313" key="2">
    <source>
        <dbReference type="EMBL" id="KAK8945975.1"/>
    </source>
</evidence>
<reference evidence="2 3" key="1">
    <citation type="journal article" date="2022" name="Nat. Plants">
        <title>Genomes of leafy and leafless Platanthera orchids illuminate the evolution of mycoheterotrophy.</title>
        <authorList>
            <person name="Li M.H."/>
            <person name="Liu K.W."/>
            <person name="Li Z."/>
            <person name="Lu H.C."/>
            <person name="Ye Q.L."/>
            <person name="Zhang D."/>
            <person name="Wang J.Y."/>
            <person name="Li Y.F."/>
            <person name="Zhong Z.M."/>
            <person name="Liu X."/>
            <person name="Yu X."/>
            <person name="Liu D.K."/>
            <person name="Tu X.D."/>
            <person name="Liu B."/>
            <person name="Hao Y."/>
            <person name="Liao X.Y."/>
            <person name="Jiang Y.T."/>
            <person name="Sun W.H."/>
            <person name="Chen J."/>
            <person name="Chen Y.Q."/>
            <person name="Ai Y."/>
            <person name="Zhai J.W."/>
            <person name="Wu S.S."/>
            <person name="Zhou Z."/>
            <person name="Hsiao Y.Y."/>
            <person name="Wu W.L."/>
            <person name="Chen Y.Y."/>
            <person name="Lin Y.F."/>
            <person name="Hsu J.L."/>
            <person name="Li C.Y."/>
            <person name="Wang Z.W."/>
            <person name="Zhao X."/>
            <person name="Zhong W.Y."/>
            <person name="Ma X.K."/>
            <person name="Ma L."/>
            <person name="Huang J."/>
            <person name="Chen G.Z."/>
            <person name="Huang M.Z."/>
            <person name="Huang L."/>
            <person name="Peng D.H."/>
            <person name="Luo Y.B."/>
            <person name="Zou S.Q."/>
            <person name="Chen S.P."/>
            <person name="Lan S."/>
            <person name="Tsai W.C."/>
            <person name="Van de Peer Y."/>
            <person name="Liu Z.J."/>
        </authorList>
    </citation>
    <scope>NUCLEOTIDE SEQUENCE [LARGE SCALE GENOMIC DNA]</scope>
    <source>
        <strain evidence="2">Lor288</strain>
    </source>
</reference>
<comment type="caution">
    <text evidence="2">The sequence shown here is derived from an EMBL/GenBank/DDBJ whole genome shotgun (WGS) entry which is preliminary data.</text>
</comment>
<sequence length="156" mass="18258">MRVPGELEAVENPREAEARLDRLRKDYAKQVSQLRKEYAHEMSILSAEKQRKKEAKREAIRLANEERKVAKSTAAVALAAQRKAFQEEFRQNPSTFLFIYLKEKAEKLECWRKKEQLLEQKKAEKKELLRRQSSLWISEEKLESSISDAIIATTPL</sequence>
<proteinExistence type="predicted"/>
<dbReference type="Proteomes" id="UP001412067">
    <property type="component" value="Unassembled WGS sequence"/>
</dbReference>
<keyword evidence="3" id="KW-1185">Reference proteome</keyword>
<dbReference type="PANTHER" id="PTHR36402:SF1">
    <property type="entry name" value="EXPRESSED PROTEIN"/>
    <property type="match status" value="1"/>
</dbReference>
<evidence type="ECO:0000256" key="1">
    <source>
        <dbReference type="SAM" id="Coils"/>
    </source>
</evidence>
<keyword evidence="1" id="KW-0175">Coiled coil</keyword>
<evidence type="ECO:0000313" key="3">
    <source>
        <dbReference type="Proteomes" id="UP001412067"/>
    </source>
</evidence>
<gene>
    <name evidence="2" type="ORF">KSP40_PGU018501</name>
</gene>